<feature type="transmembrane region" description="Helical" evidence="1">
    <location>
        <begin position="59"/>
        <end position="77"/>
    </location>
</feature>
<evidence type="ECO:0000313" key="2">
    <source>
        <dbReference type="EMBL" id="KIU29004.1"/>
    </source>
</evidence>
<protein>
    <submittedName>
        <fullName evidence="2">Uncharacterized protein</fullName>
    </submittedName>
</protein>
<feature type="transmembrane region" description="Helical" evidence="1">
    <location>
        <begin position="108"/>
        <end position="130"/>
    </location>
</feature>
<name>A0A0D1KXD9_9SPHN</name>
<proteinExistence type="predicted"/>
<keyword evidence="1" id="KW-0472">Membrane</keyword>
<gene>
    <name evidence="2" type="ORF">SR41_05845</name>
</gene>
<evidence type="ECO:0000256" key="1">
    <source>
        <dbReference type="SAM" id="Phobius"/>
    </source>
</evidence>
<sequence>MTHILVFNLVLLATCGYALFAGGAPERWTAILFVTGALATFAVPDFYPLGPYHQVEPILLAIDVAILLGLLGVALRADRYWPLYVSALHLITLAIHGVKAIQPSLVPWMYAGASGKIAYPMLLMLAIGALRHRQRKAQFGSDRDWSPLRQPDIPSS</sequence>
<accession>A0A0D1KXD9</accession>
<dbReference type="AlphaFoldDB" id="A0A0D1KXD9"/>
<keyword evidence="1" id="KW-0812">Transmembrane</keyword>
<keyword evidence="1" id="KW-1133">Transmembrane helix</keyword>
<organism evidence="2 3">
    <name type="scientific">Sphingomonas melonis</name>
    <dbReference type="NCBI Taxonomy" id="152682"/>
    <lineage>
        <taxon>Bacteria</taxon>
        <taxon>Pseudomonadati</taxon>
        <taxon>Pseudomonadota</taxon>
        <taxon>Alphaproteobacteria</taxon>
        <taxon>Sphingomonadales</taxon>
        <taxon>Sphingomonadaceae</taxon>
        <taxon>Sphingomonas</taxon>
    </lineage>
</organism>
<dbReference type="PATRIC" id="fig|1549858.7.peg.2915"/>
<comment type="caution">
    <text evidence="2">The sequence shown here is derived from an EMBL/GenBank/DDBJ whole genome shotgun (WGS) entry which is preliminary data.</text>
</comment>
<dbReference type="Proteomes" id="UP000033203">
    <property type="component" value="Unassembled WGS sequence"/>
</dbReference>
<dbReference type="EMBL" id="JXTP01000022">
    <property type="protein sequence ID" value="KIU29004.1"/>
    <property type="molecule type" value="Genomic_DNA"/>
</dbReference>
<feature type="transmembrane region" description="Helical" evidence="1">
    <location>
        <begin position="30"/>
        <end position="47"/>
    </location>
</feature>
<evidence type="ECO:0000313" key="3">
    <source>
        <dbReference type="Proteomes" id="UP000033203"/>
    </source>
</evidence>
<reference evidence="2 3" key="1">
    <citation type="submission" date="2015-01" db="EMBL/GenBank/DDBJ databases">
        <title>Genome of Sphingomonas taxi strain 30a.</title>
        <authorList>
            <person name="Eevers N."/>
            <person name="Van Hamme J."/>
            <person name="Bottos E."/>
            <person name="Weyens N."/>
            <person name="Vangronsveld J."/>
        </authorList>
    </citation>
    <scope>NUCLEOTIDE SEQUENCE [LARGE SCALE GENOMIC DNA]</scope>
    <source>
        <strain evidence="2 3">30a</strain>
    </source>
</reference>